<keyword evidence="1" id="KW-0012">Acyltransferase</keyword>
<gene>
    <name evidence="1" type="ORF">HDF23_001219</name>
</gene>
<evidence type="ECO:0000313" key="2">
    <source>
        <dbReference type="Proteomes" id="UP000541583"/>
    </source>
</evidence>
<sequence length="38" mass="4491">MNIYFYKQVAPMGHEKMWVHGSSGRVERRGLPTMLRRA</sequence>
<comment type="caution">
    <text evidence="1">The sequence shown here is derived from an EMBL/GenBank/DDBJ whole genome shotgun (WGS) entry which is preliminary data.</text>
</comment>
<accession>A0ABR6PFF0</accession>
<reference evidence="1 2" key="1">
    <citation type="submission" date="2020-08" db="EMBL/GenBank/DDBJ databases">
        <title>Genomic Encyclopedia of Type Strains, Phase IV (KMG-V): Genome sequencing to study the core and pangenomes of soil and plant-associated prokaryotes.</title>
        <authorList>
            <person name="Whitman W."/>
        </authorList>
    </citation>
    <scope>NUCLEOTIDE SEQUENCE [LARGE SCALE GENOMIC DNA]</scope>
    <source>
        <strain evidence="1 2">ANJLi2</strain>
    </source>
</reference>
<keyword evidence="2" id="KW-1185">Reference proteome</keyword>
<dbReference type="Proteomes" id="UP000541583">
    <property type="component" value="Unassembled WGS sequence"/>
</dbReference>
<protein>
    <submittedName>
        <fullName evidence="1">Hemolysin-activating ACP:hemolysin acyltransferase</fullName>
    </submittedName>
</protein>
<proteinExistence type="predicted"/>
<keyword evidence="1" id="KW-0808">Transferase</keyword>
<organism evidence="1 2">
    <name type="scientific">Mucilaginibacter lappiensis</name>
    <dbReference type="NCBI Taxonomy" id="354630"/>
    <lineage>
        <taxon>Bacteria</taxon>
        <taxon>Pseudomonadati</taxon>
        <taxon>Bacteroidota</taxon>
        <taxon>Sphingobacteriia</taxon>
        <taxon>Sphingobacteriales</taxon>
        <taxon>Sphingobacteriaceae</taxon>
        <taxon>Mucilaginibacter</taxon>
    </lineage>
</organism>
<dbReference type="GO" id="GO:0016746">
    <property type="term" value="F:acyltransferase activity"/>
    <property type="evidence" value="ECO:0007669"/>
    <property type="project" value="UniProtKB-KW"/>
</dbReference>
<name>A0ABR6PFF0_9SPHI</name>
<dbReference type="EMBL" id="JACHCB010000002">
    <property type="protein sequence ID" value="MBB6108484.1"/>
    <property type="molecule type" value="Genomic_DNA"/>
</dbReference>
<evidence type="ECO:0000313" key="1">
    <source>
        <dbReference type="EMBL" id="MBB6108484.1"/>
    </source>
</evidence>